<organism evidence="2">
    <name type="scientific">Cutibacterium acnes</name>
    <name type="common">Propionibacterium acnes</name>
    <dbReference type="NCBI Taxonomy" id="1747"/>
    <lineage>
        <taxon>Bacteria</taxon>
        <taxon>Bacillati</taxon>
        <taxon>Actinomycetota</taxon>
        <taxon>Actinomycetes</taxon>
        <taxon>Propionibacteriales</taxon>
        <taxon>Propionibacteriaceae</taxon>
        <taxon>Cutibacterium</taxon>
    </lineage>
</organism>
<evidence type="ECO:0000313" key="2">
    <source>
        <dbReference type="EMBL" id="AFH37470.1"/>
    </source>
</evidence>
<feature type="region of interest" description="Disordered" evidence="1">
    <location>
        <begin position="1"/>
        <end position="47"/>
    </location>
</feature>
<dbReference type="AlphaFoldDB" id="H9ZMS9"/>
<sequence length="61" mass="6807">MDMRPFVGTDAVRVGDADPSAHKRPFQPSTTHYTDTIHEAETEPPIPVRNINELINPTNHA</sequence>
<name>H9ZMS9_CUTAC</name>
<dbReference type="EMBL" id="JQ612072">
    <property type="protein sequence ID" value="AFH37470.1"/>
    <property type="molecule type" value="Genomic_DNA"/>
</dbReference>
<accession>H9ZMS9</accession>
<dbReference type="RefSeq" id="WP_050480182.1">
    <property type="nucleotide sequence ID" value="NZ_CAMHUX010000012.1"/>
</dbReference>
<evidence type="ECO:0000256" key="1">
    <source>
        <dbReference type="SAM" id="MobiDB-lite"/>
    </source>
</evidence>
<proteinExistence type="predicted"/>
<protein>
    <submittedName>
        <fullName evidence="2">Uncharacterized protein</fullName>
    </submittedName>
</protein>
<reference evidence="2" key="2">
    <citation type="submission" date="2012-02" db="EMBL/GenBank/DDBJ databases">
        <authorList>
            <person name="Brueggemann H."/>
            <person name="Lomholt H.B."/>
            <person name="Tettelin H."/>
            <person name="Kilian M."/>
        </authorList>
    </citation>
    <scope>NUCLEOTIDE SEQUENCE</scope>
    <source>
        <strain evidence="2">15.1.R1</strain>
    </source>
</reference>
<reference evidence="2" key="1">
    <citation type="journal article" date="2012" name="PLoS ONE">
        <title>CRISPR/cas Loci of Type II Propionibacterium acnes Confer Immunity against Acquisition of Mobile Elements Present in Type I P. acnes.</title>
        <authorList>
            <person name="Bruggemann H."/>
            <person name="Lomholt H.B."/>
            <person name="Tettelin H."/>
            <person name="Kilian M."/>
        </authorList>
    </citation>
    <scope>NUCLEOTIDE SEQUENCE</scope>
    <source>
        <strain evidence="2">15.1.R1</strain>
    </source>
</reference>